<dbReference type="GO" id="GO:0005886">
    <property type="term" value="C:plasma membrane"/>
    <property type="evidence" value="ECO:0007669"/>
    <property type="project" value="TreeGrafter"/>
</dbReference>
<evidence type="ECO:0000256" key="3">
    <source>
        <dbReference type="ARBA" id="ARBA00022989"/>
    </source>
</evidence>
<dbReference type="Gene3D" id="1.20.1420.30">
    <property type="entry name" value="NCX, central ion-binding region"/>
    <property type="match status" value="1"/>
</dbReference>
<dbReference type="RefSeq" id="WP_249310942.1">
    <property type="nucleotide sequence ID" value="NZ_JACRSU010000001.1"/>
</dbReference>
<reference evidence="7" key="1">
    <citation type="submission" date="2020-08" db="EMBL/GenBank/DDBJ databases">
        <title>Genome public.</title>
        <authorList>
            <person name="Liu C."/>
            <person name="Sun Q."/>
        </authorList>
    </citation>
    <scope>NUCLEOTIDE SEQUENCE</scope>
    <source>
        <strain evidence="7">H8</strain>
    </source>
</reference>
<dbReference type="Pfam" id="PF01699">
    <property type="entry name" value="Na_Ca_ex"/>
    <property type="match status" value="2"/>
</dbReference>
<feature type="transmembrane region" description="Helical" evidence="5">
    <location>
        <begin position="237"/>
        <end position="260"/>
    </location>
</feature>
<comment type="subcellular location">
    <subcellularLocation>
        <location evidence="1">Membrane</location>
        <topology evidence="1">Multi-pass membrane protein</topology>
    </subcellularLocation>
</comment>
<evidence type="ECO:0000313" key="7">
    <source>
        <dbReference type="EMBL" id="MBC8539731.1"/>
    </source>
</evidence>
<proteinExistence type="predicted"/>
<feature type="transmembrane region" description="Helical" evidence="5">
    <location>
        <begin position="6"/>
        <end position="25"/>
    </location>
</feature>
<evidence type="ECO:0000256" key="1">
    <source>
        <dbReference type="ARBA" id="ARBA00004141"/>
    </source>
</evidence>
<dbReference type="InterPro" id="IPR044880">
    <property type="entry name" value="NCX_ion-bd_dom_sf"/>
</dbReference>
<dbReference type="PANTHER" id="PTHR10846:SF8">
    <property type="entry name" value="INNER MEMBRANE PROTEIN YRBG"/>
    <property type="match status" value="1"/>
</dbReference>
<organism evidence="7 8">
    <name type="scientific">Congzhengia minquanensis</name>
    <dbReference type="NCBI Taxonomy" id="2763657"/>
    <lineage>
        <taxon>Bacteria</taxon>
        <taxon>Bacillati</taxon>
        <taxon>Bacillota</taxon>
        <taxon>Clostridia</taxon>
        <taxon>Eubacteriales</taxon>
        <taxon>Oscillospiraceae</taxon>
        <taxon>Congzhengia</taxon>
    </lineage>
</organism>
<dbReference type="AlphaFoldDB" id="A0A926DK53"/>
<keyword evidence="2 5" id="KW-0812">Transmembrane</keyword>
<feature type="transmembrane region" description="Helical" evidence="5">
    <location>
        <begin position="164"/>
        <end position="182"/>
    </location>
</feature>
<evidence type="ECO:0000256" key="4">
    <source>
        <dbReference type="ARBA" id="ARBA00023136"/>
    </source>
</evidence>
<name>A0A926DK53_9FIRM</name>
<evidence type="ECO:0000313" key="8">
    <source>
        <dbReference type="Proteomes" id="UP000611762"/>
    </source>
</evidence>
<dbReference type="PANTHER" id="PTHR10846">
    <property type="entry name" value="SODIUM/POTASSIUM/CALCIUM EXCHANGER"/>
    <property type="match status" value="1"/>
</dbReference>
<keyword evidence="3 5" id="KW-1133">Transmembrane helix</keyword>
<feature type="domain" description="Sodium/calcium exchanger membrane region" evidence="6">
    <location>
        <begin position="7"/>
        <end position="145"/>
    </location>
</feature>
<gene>
    <name evidence="7" type="ORF">H8698_01920</name>
</gene>
<feature type="transmembrane region" description="Helical" evidence="5">
    <location>
        <begin position="126"/>
        <end position="144"/>
    </location>
</feature>
<dbReference type="NCBIfam" id="TIGR00367">
    <property type="entry name" value="calcium/sodium antiporter"/>
    <property type="match status" value="1"/>
</dbReference>
<keyword evidence="8" id="KW-1185">Reference proteome</keyword>
<protein>
    <submittedName>
        <fullName evidence="7">Calcium/sodium antiporter</fullName>
    </submittedName>
</protein>
<dbReference type="InterPro" id="IPR004837">
    <property type="entry name" value="NaCa_Exmemb"/>
</dbReference>
<feature type="transmembrane region" description="Helical" evidence="5">
    <location>
        <begin position="103"/>
        <end position="120"/>
    </location>
</feature>
<accession>A0A926DK53</accession>
<evidence type="ECO:0000256" key="5">
    <source>
        <dbReference type="SAM" id="Phobius"/>
    </source>
</evidence>
<dbReference type="InterPro" id="IPR004481">
    <property type="entry name" value="K/Na/Ca-exchanger"/>
</dbReference>
<dbReference type="GO" id="GO:0008273">
    <property type="term" value="F:calcium, potassium:sodium antiporter activity"/>
    <property type="evidence" value="ECO:0007669"/>
    <property type="project" value="TreeGrafter"/>
</dbReference>
<feature type="transmembrane region" description="Helical" evidence="5">
    <location>
        <begin position="81"/>
        <end position="98"/>
    </location>
</feature>
<dbReference type="EMBL" id="JACRSU010000001">
    <property type="protein sequence ID" value="MBC8539731.1"/>
    <property type="molecule type" value="Genomic_DNA"/>
</dbReference>
<feature type="transmembrane region" description="Helical" evidence="5">
    <location>
        <begin position="295"/>
        <end position="313"/>
    </location>
</feature>
<dbReference type="Proteomes" id="UP000611762">
    <property type="component" value="Unassembled WGS sequence"/>
</dbReference>
<comment type="caution">
    <text evidence="7">The sequence shown here is derived from an EMBL/GenBank/DDBJ whole genome shotgun (WGS) entry which is preliminary data.</text>
</comment>
<dbReference type="GO" id="GO:0006874">
    <property type="term" value="P:intracellular calcium ion homeostasis"/>
    <property type="evidence" value="ECO:0007669"/>
    <property type="project" value="TreeGrafter"/>
</dbReference>
<sequence>MNIFIDILLFSIGLILIIKGGDMFVDSAVWIAEKSGIPKVIIGATLVSFATTLPEITVSVLATLSGSNEIAVGNSVGSVNANIGLVLSVCAIFCPFVIKRRTFFPSGFLMLLAIGTIYVFSISGRLLPLGSVILVLIFVSFMLVNVNQAKQAPQQENGEVSGSIGGHLICFIIGVAAIVIGARLLVDRGQSLALRFGVPESIIGVTLVAIGTSLPELVTSITAAVKKQGALSVGNILGANIIDTTLIIPLCSFISGGTLTLAPQTLLVDMPASIVLGAACVLPTLFSRRLMRGQGFFMVALYIAYMFFMLRFSL</sequence>
<feature type="domain" description="Sodium/calcium exchanger membrane region" evidence="6">
    <location>
        <begin position="168"/>
        <end position="310"/>
    </location>
</feature>
<feature type="transmembrane region" description="Helical" evidence="5">
    <location>
        <begin position="37"/>
        <end position="61"/>
    </location>
</feature>
<evidence type="ECO:0000259" key="6">
    <source>
        <dbReference type="Pfam" id="PF01699"/>
    </source>
</evidence>
<feature type="transmembrane region" description="Helical" evidence="5">
    <location>
        <begin position="266"/>
        <end position="286"/>
    </location>
</feature>
<dbReference type="GO" id="GO:0005262">
    <property type="term" value="F:calcium channel activity"/>
    <property type="evidence" value="ECO:0007669"/>
    <property type="project" value="TreeGrafter"/>
</dbReference>
<keyword evidence="4 5" id="KW-0472">Membrane</keyword>
<evidence type="ECO:0000256" key="2">
    <source>
        <dbReference type="ARBA" id="ARBA00022692"/>
    </source>
</evidence>